<gene>
    <name evidence="8" type="ORF">ACFQ1M_04890</name>
</gene>
<dbReference type="EC" id="1.1.1.133" evidence="3 6"/>
<keyword evidence="9" id="KW-1185">Reference proteome</keyword>
<evidence type="ECO:0000256" key="1">
    <source>
        <dbReference type="ARBA" id="ARBA00004781"/>
    </source>
</evidence>
<evidence type="ECO:0000313" key="9">
    <source>
        <dbReference type="Proteomes" id="UP001596978"/>
    </source>
</evidence>
<comment type="function">
    <text evidence="6">Catalyzes the reduction of dTDP-6-deoxy-L-lyxo-4-hexulose to yield dTDP-L-rhamnose.</text>
</comment>
<dbReference type="EMBL" id="JBHTJH010000004">
    <property type="protein sequence ID" value="MFD0861532.1"/>
    <property type="molecule type" value="Genomic_DNA"/>
</dbReference>
<dbReference type="RefSeq" id="WP_386404724.1">
    <property type="nucleotide sequence ID" value="NZ_JBHTJH010000004.1"/>
</dbReference>
<comment type="catalytic activity">
    <reaction evidence="5">
        <text>dTDP-beta-L-rhamnose + NADP(+) = dTDP-4-dehydro-beta-L-rhamnose + NADPH + H(+)</text>
        <dbReference type="Rhea" id="RHEA:21796"/>
        <dbReference type="ChEBI" id="CHEBI:15378"/>
        <dbReference type="ChEBI" id="CHEBI:57510"/>
        <dbReference type="ChEBI" id="CHEBI:57783"/>
        <dbReference type="ChEBI" id="CHEBI:58349"/>
        <dbReference type="ChEBI" id="CHEBI:62830"/>
        <dbReference type="EC" id="1.1.1.133"/>
    </reaction>
</comment>
<comment type="similarity">
    <text evidence="2 6">Belongs to the dTDP-4-dehydrorhamnose reductase family.</text>
</comment>
<dbReference type="Pfam" id="PF04321">
    <property type="entry name" value="RmlD_sub_bind"/>
    <property type="match status" value="1"/>
</dbReference>
<dbReference type="InterPro" id="IPR029903">
    <property type="entry name" value="RmlD-like-bd"/>
</dbReference>
<dbReference type="PANTHER" id="PTHR10491">
    <property type="entry name" value="DTDP-4-DEHYDRORHAMNOSE REDUCTASE"/>
    <property type="match status" value="1"/>
</dbReference>
<name>A0ABW3CWT8_9FLAO</name>
<comment type="pathway">
    <text evidence="1 6">Carbohydrate biosynthesis; dTDP-L-rhamnose biosynthesis.</text>
</comment>
<accession>A0ABW3CWT8</accession>
<comment type="caution">
    <text evidence="8">The sequence shown here is derived from an EMBL/GenBank/DDBJ whole genome shotgun (WGS) entry which is preliminary data.</text>
</comment>
<dbReference type="Proteomes" id="UP001596978">
    <property type="component" value="Unassembled WGS sequence"/>
</dbReference>
<evidence type="ECO:0000256" key="2">
    <source>
        <dbReference type="ARBA" id="ARBA00010944"/>
    </source>
</evidence>
<evidence type="ECO:0000256" key="5">
    <source>
        <dbReference type="ARBA" id="ARBA00048200"/>
    </source>
</evidence>
<evidence type="ECO:0000256" key="6">
    <source>
        <dbReference type="RuleBase" id="RU364082"/>
    </source>
</evidence>
<evidence type="ECO:0000256" key="3">
    <source>
        <dbReference type="ARBA" id="ARBA00012929"/>
    </source>
</evidence>
<dbReference type="InterPro" id="IPR005913">
    <property type="entry name" value="dTDP_dehydrorham_reduct"/>
</dbReference>
<proteinExistence type="inferred from homology"/>
<evidence type="ECO:0000259" key="7">
    <source>
        <dbReference type="Pfam" id="PF04321"/>
    </source>
</evidence>
<evidence type="ECO:0000256" key="4">
    <source>
        <dbReference type="ARBA" id="ARBA00017099"/>
    </source>
</evidence>
<dbReference type="PANTHER" id="PTHR10491:SF4">
    <property type="entry name" value="METHIONINE ADENOSYLTRANSFERASE 2 SUBUNIT BETA"/>
    <property type="match status" value="1"/>
</dbReference>
<keyword evidence="6" id="KW-0560">Oxidoreductase</keyword>
<dbReference type="SUPFAM" id="SSF51735">
    <property type="entry name" value="NAD(P)-binding Rossmann-fold domains"/>
    <property type="match status" value="1"/>
</dbReference>
<feature type="domain" description="RmlD-like substrate binding" evidence="7">
    <location>
        <begin position="3"/>
        <end position="238"/>
    </location>
</feature>
<sequence length="269" mass="31493">MTRVLIIGASGFIGNALYKELCAYVDTYGTYFTNKSFVNNQHFFNFDVERDSIEDIVSKLRPTIIVSAIRGNFEAQISMHQYLCDYVKSHHCKVIFLSSANVFDAFTNYPSYEYDKTLSESIYGRLKIKIENMLMRLPQKKWSIVRLPMVFGVKSPRVKELKLHLENNIAYEVFPNLVMNVISDYKLTQQLHYIINRDLSGIYHLGSTDLVHHHDFIEELVESLRLKKPIYKNVYTSNFDRFLAVLPKDHKLPKHLQCSYQDVLRHLVK</sequence>
<dbReference type="Gene3D" id="3.40.50.720">
    <property type="entry name" value="NAD(P)-binding Rossmann-like Domain"/>
    <property type="match status" value="1"/>
</dbReference>
<reference evidence="9" key="1">
    <citation type="journal article" date="2019" name="Int. J. Syst. Evol. Microbiol.">
        <title>The Global Catalogue of Microorganisms (GCM) 10K type strain sequencing project: providing services to taxonomists for standard genome sequencing and annotation.</title>
        <authorList>
            <consortium name="The Broad Institute Genomics Platform"/>
            <consortium name="The Broad Institute Genome Sequencing Center for Infectious Disease"/>
            <person name="Wu L."/>
            <person name="Ma J."/>
        </authorList>
    </citation>
    <scope>NUCLEOTIDE SEQUENCE [LARGE SCALE GENOMIC DNA]</scope>
    <source>
        <strain evidence="9">CCUG 62952</strain>
    </source>
</reference>
<keyword evidence="6" id="KW-0521">NADP</keyword>
<organism evidence="8 9">
    <name type="scientific">Sungkyunkwania multivorans</name>
    <dbReference type="NCBI Taxonomy" id="1173618"/>
    <lineage>
        <taxon>Bacteria</taxon>
        <taxon>Pseudomonadati</taxon>
        <taxon>Bacteroidota</taxon>
        <taxon>Flavobacteriia</taxon>
        <taxon>Flavobacteriales</taxon>
        <taxon>Flavobacteriaceae</taxon>
        <taxon>Sungkyunkwania</taxon>
    </lineage>
</organism>
<dbReference type="InterPro" id="IPR036291">
    <property type="entry name" value="NAD(P)-bd_dom_sf"/>
</dbReference>
<evidence type="ECO:0000313" key="8">
    <source>
        <dbReference type="EMBL" id="MFD0861532.1"/>
    </source>
</evidence>
<protein>
    <recommendedName>
        <fullName evidence="4 6">dTDP-4-dehydrorhamnose reductase</fullName>
        <ecNumber evidence="3 6">1.1.1.133</ecNumber>
    </recommendedName>
</protein>